<evidence type="ECO:0000256" key="1">
    <source>
        <dbReference type="ARBA" id="ARBA00001933"/>
    </source>
</evidence>
<feature type="active site" description="Proton donor" evidence="3">
    <location>
        <position position="376"/>
    </location>
</feature>
<dbReference type="PANTHER" id="PTHR43727:SF2">
    <property type="entry name" value="GROUP IV DECARBOXYLASE"/>
    <property type="match status" value="1"/>
</dbReference>
<evidence type="ECO:0000256" key="2">
    <source>
        <dbReference type="ARBA" id="ARBA00022898"/>
    </source>
</evidence>
<dbReference type="PANTHER" id="PTHR43727">
    <property type="entry name" value="DIAMINOPIMELATE DECARBOXYLASE"/>
    <property type="match status" value="1"/>
</dbReference>
<feature type="domain" description="Orn/DAP/Arg decarboxylase 2 N-terminal" evidence="4">
    <location>
        <begin position="70"/>
        <end position="313"/>
    </location>
</feature>
<reference evidence="5 6" key="1">
    <citation type="journal article" date="2017" name="ISME J.">
        <title>Potential for microbial H2 and metal transformations associated with novel bacteria and archaea in deep terrestrial subsurface sediments.</title>
        <authorList>
            <person name="Hernsdorf A.W."/>
            <person name="Amano Y."/>
            <person name="Miyakawa K."/>
            <person name="Ise K."/>
            <person name="Suzuki Y."/>
            <person name="Anantharaman K."/>
            <person name="Probst A."/>
            <person name="Burstein D."/>
            <person name="Thomas B.C."/>
            <person name="Banfield J.F."/>
        </authorList>
    </citation>
    <scope>NUCLEOTIDE SEQUENCE [LARGE SCALE GENOMIC DNA]</scope>
    <source>
        <strain evidence="5">HGW-Wallbacteria-1</strain>
    </source>
</reference>
<keyword evidence="2 3" id="KW-0663">Pyridoxal phosphate</keyword>
<evidence type="ECO:0000256" key="3">
    <source>
        <dbReference type="PIRSR" id="PIRSR600183-50"/>
    </source>
</evidence>
<feature type="modified residue" description="N6-(pyridoxal phosphate)lysine" evidence="3">
    <location>
        <position position="88"/>
    </location>
</feature>
<proteinExistence type="predicted"/>
<dbReference type="SUPFAM" id="SSF51419">
    <property type="entry name" value="PLP-binding barrel"/>
    <property type="match status" value="1"/>
</dbReference>
<accession>A0A2N1PLA7</accession>
<dbReference type="Gene3D" id="2.40.37.10">
    <property type="entry name" value="Lyase, Ornithine Decarboxylase, Chain A, domain 1"/>
    <property type="match status" value="1"/>
</dbReference>
<dbReference type="InterPro" id="IPR000183">
    <property type="entry name" value="Orn/DAP/Arg_de-COase"/>
</dbReference>
<dbReference type="InterPro" id="IPR029066">
    <property type="entry name" value="PLP-binding_barrel"/>
</dbReference>
<evidence type="ECO:0000313" key="6">
    <source>
        <dbReference type="Proteomes" id="UP000233256"/>
    </source>
</evidence>
<dbReference type="InterPro" id="IPR022644">
    <property type="entry name" value="De-COase2_N"/>
</dbReference>
<comment type="caution">
    <text evidence="5">The sequence shown here is derived from an EMBL/GenBank/DDBJ whole genome shotgun (WGS) entry which is preliminary data.</text>
</comment>
<dbReference type="AlphaFoldDB" id="A0A2N1PLA7"/>
<gene>
    <name evidence="5" type="ORF">CVV64_16120</name>
</gene>
<sequence length="466" mass="52389">MSNTHKAYEKPNISRIETKLAGKAGMTSPEFSQKIRTEIDGVSIDELISRFGSPLFVISEKDIRDRYKLAYEAFSERYPRFRFAWSYKTNYLKSVCALFHNLGSLAEVVSSFEYDKARNLGVPGHGIIFNGPYKPMEVLEKAALEDAMIHIDSFDEINDLEKVSRKLDKELSVAIRVNMDTGIYPHWSRFGFNLDNGQALDALKRIRAGKRLRVVGLHTHIGTFILDPGAYGRAVDKLMVLAAEIRKYWDEPLRYIDLGGGFPSLNRLKGIYQPPEVVIPPVEAYADAICGAMLRNISEEPYPELILETGRFLIDQAGSLITSVVSARNLVNGQRGYVLDAGVNLLYTSTWYNFNVETDRRGKGIFEPSALLGPLCMNIDVVEESIMLPRLEKGTRVILSPVGAYNITQSMQFIHCRPATVMIRTSGATDLIRRRETLEDMEAREALPEDLKAFNDTNDFSGPGNQ</sequence>
<dbReference type="Proteomes" id="UP000233256">
    <property type="component" value="Unassembled WGS sequence"/>
</dbReference>
<dbReference type="EMBL" id="PGXC01000026">
    <property type="protein sequence ID" value="PKK89072.1"/>
    <property type="molecule type" value="Genomic_DNA"/>
</dbReference>
<dbReference type="CDD" id="cd06841">
    <property type="entry name" value="PLPDE_III_MccE_like"/>
    <property type="match status" value="1"/>
</dbReference>
<protein>
    <submittedName>
        <fullName evidence="5">Diaminopimelate decarboxylase</fullName>
    </submittedName>
</protein>
<dbReference type="SUPFAM" id="SSF50621">
    <property type="entry name" value="Alanine racemase C-terminal domain-like"/>
    <property type="match status" value="1"/>
</dbReference>
<dbReference type="PRINTS" id="PR01179">
    <property type="entry name" value="ODADCRBXLASE"/>
</dbReference>
<dbReference type="Gene3D" id="3.20.20.10">
    <property type="entry name" value="Alanine racemase"/>
    <property type="match status" value="1"/>
</dbReference>
<dbReference type="GO" id="GO:0009089">
    <property type="term" value="P:lysine biosynthetic process via diaminopimelate"/>
    <property type="evidence" value="ECO:0007669"/>
    <property type="project" value="TreeGrafter"/>
</dbReference>
<dbReference type="GO" id="GO:0008836">
    <property type="term" value="F:diaminopimelate decarboxylase activity"/>
    <property type="evidence" value="ECO:0007669"/>
    <property type="project" value="TreeGrafter"/>
</dbReference>
<comment type="cofactor">
    <cofactor evidence="1 3">
        <name>pyridoxal 5'-phosphate</name>
        <dbReference type="ChEBI" id="CHEBI:597326"/>
    </cofactor>
</comment>
<name>A0A2N1PLA7_9BACT</name>
<organism evidence="5 6">
    <name type="scientific">Candidatus Wallbacteria bacterium HGW-Wallbacteria-1</name>
    <dbReference type="NCBI Taxonomy" id="2013854"/>
    <lineage>
        <taxon>Bacteria</taxon>
        <taxon>Candidatus Walliibacteriota</taxon>
    </lineage>
</organism>
<dbReference type="InterPro" id="IPR009006">
    <property type="entry name" value="Ala_racemase/Decarboxylase_C"/>
</dbReference>
<evidence type="ECO:0000313" key="5">
    <source>
        <dbReference type="EMBL" id="PKK89072.1"/>
    </source>
</evidence>
<evidence type="ECO:0000259" key="4">
    <source>
        <dbReference type="Pfam" id="PF02784"/>
    </source>
</evidence>
<dbReference type="Pfam" id="PF02784">
    <property type="entry name" value="Orn_Arg_deC_N"/>
    <property type="match status" value="1"/>
</dbReference>